<accession>A0A1F5FTA3</accession>
<keyword evidence="1" id="KW-0472">Membrane</keyword>
<organism evidence="2 3">
    <name type="scientific">Candidatus Collierbacteria bacterium RIFOXYD1_FULL_40_9</name>
    <dbReference type="NCBI Taxonomy" id="1817731"/>
    <lineage>
        <taxon>Bacteria</taxon>
        <taxon>Candidatus Collieribacteriota</taxon>
    </lineage>
</organism>
<gene>
    <name evidence="2" type="ORF">A2572_04715</name>
</gene>
<keyword evidence="1" id="KW-1133">Transmembrane helix</keyword>
<reference evidence="2 3" key="1">
    <citation type="journal article" date="2016" name="Nat. Commun.">
        <title>Thousands of microbial genomes shed light on interconnected biogeochemical processes in an aquifer system.</title>
        <authorList>
            <person name="Anantharaman K."/>
            <person name="Brown C.T."/>
            <person name="Hug L.A."/>
            <person name="Sharon I."/>
            <person name="Castelle C.J."/>
            <person name="Probst A.J."/>
            <person name="Thomas B.C."/>
            <person name="Singh A."/>
            <person name="Wilkins M.J."/>
            <person name="Karaoz U."/>
            <person name="Brodie E.L."/>
            <person name="Williams K.H."/>
            <person name="Hubbard S.S."/>
            <person name="Banfield J.F."/>
        </authorList>
    </citation>
    <scope>NUCLEOTIDE SEQUENCE [LARGE SCALE GENOMIC DNA]</scope>
</reference>
<evidence type="ECO:0000313" key="2">
    <source>
        <dbReference type="EMBL" id="OGD82832.1"/>
    </source>
</evidence>
<dbReference type="Proteomes" id="UP000179237">
    <property type="component" value="Unassembled WGS sequence"/>
</dbReference>
<sequence>MNSGRKKIDWGAFLPLVFFGIVVGGLCAVIPVKAEAASWVCWLVFFVGFLASASFANYWVNKSGTGHMRDSE</sequence>
<comment type="caution">
    <text evidence="2">The sequence shown here is derived from an EMBL/GenBank/DDBJ whole genome shotgun (WGS) entry which is preliminary data.</text>
</comment>
<protein>
    <submittedName>
        <fullName evidence="2">Uncharacterized protein</fullName>
    </submittedName>
</protein>
<feature type="transmembrane region" description="Helical" evidence="1">
    <location>
        <begin position="12"/>
        <end position="31"/>
    </location>
</feature>
<dbReference type="EMBL" id="MFAQ01000038">
    <property type="protein sequence ID" value="OGD82832.1"/>
    <property type="molecule type" value="Genomic_DNA"/>
</dbReference>
<feature type="transmembrane region" description="Helical" evidence="1">
    <location>
        <begin position="37"/>
        <end position="60"/>
    </location>
</feature>
<proteinExistence type="predicted"/>
<keyword evidence="1" id="KW-0812">Transmembrane</keyword>
<evidence type="ECO:0000256" key="1">
    <source>
        <dbReference type="SAM" id="Phobius"/>
    </source>
</evidence>
<evidence type="ECO:0000313" key="3">
    <source>
        <dbReference type="Proteomes" id="UP000179237"/>
    </source>
</evidence>
<dbReference type="AlphaFoldDB" id="A0A1F5FTA3"/>
<name>A0A1F5FTA3_9BACT</name>